<comment type="caution">
    <text evidence="2">The sequence shown here is derived from an EMBL/GenBank/DDBJ whole genome shotgun (WGS) entry which is preliminary data.</text>
</comment>
<evidence type="ECO:0000313" key="2">
    <source>
        <dbReference type="EMBL" id="GAI20804.1"/>
    </source>
</evidence>
<sequence>MKSFSEEKPVEQQKDQRKASFTLVELLVVMGLLSLIAFLVYPAYLGTSRSYSLTDVKSSLQQNARLAVKKMVTNLEAGMVVIPEENNEATDGDDNNYGYDKSDPHKIAFYPWNSTPGNSDNDKTALYAALPALDIDPINPALTLEEEKPLLYMRRYDVTSSSWENALPLIRPEVKVSQLNFILGGDNQDKVLVTLELAQEDSTGEWRTYKLVSAA</sequence>
<proteinExistence type="predicted"/>
<dbReference type="EMBL" id="BARV01022502">
    <property type="protein sequence ID" value="GAI20804.1"/>
    <property type="molecule type" value="Genomic_DNA"/>
</dbReference>
<keyword evidence="1" id="KW-1133">Transmembrane helix</keyword>
<feature type="transmembrane region" description="Helical" evidence="1">
    <location>
        <begin position="21"/>
        <end position="44"/>
    </location>
</feature>
<feature type="non-terminal residue" evidence="2">
    <location>
        <position position="215"/>
    </location>
</feature>
<dbReference type="InterPro" id="IPR045584">
    <property type="entry name" value="Pilin-like"/>
</dbReference>
<protein>
    <recommendedName>
        <fullName evidence="3">General secretion pathway GspH domain-containing protein</fullName>
    </recommendedName>
</protein>
<gene>
    <name evidence="2" type="ORF">S06H3_37089</name>
</gene>
<name>X1NQ52_9ZZZZ</name>
<keyword evidence="1" id="KW-0812">Transmembrane</keyword>
<dbReference type="SUPFAM" id="SSF54523">
    <property type="entry name" value="Pili subunits"/>
    <property type="match status" value="1"/>
</dbReference>
<accession>X1NQ52</accession>
<reference evidence="2" key="1">
    <citation type="journal article" date="2014" name="Front. Microbiol.">
        <title>High frequency of phylogenetically diverse reductive dehalogenase-homologous genes in deep subseafloor sedimentary metagenomes.</title>
        <authorList>
            <person name="Kawai M."/>
            <person name="Futagami T."/>
            <person name="Toyoda A."/>
            <person name="Takaki Y."/>
            <person name="Nishi S."/>
            <person name="Hori S."/>
            <person name="Arai W."/>
            <person name="Tsubouchi T."/>
            <person name="Morono Y."/>
            <person name="Uchiyama I."/>
            <person name="Ito T."/>
            <person name="Fujiyama A."/>
            <person name="Inagaki F."/>
            <person name="Takami H."/>
        </authorList>
    </citation>
    <scope>NUCLEOTIDE SEQUENCE</scope>
    <source>
        <strain evidence="2">Expedition CK06-06</strain>
    </source>
</reference>
<dbReference type="AlphaFoldDB" id="X1NQ52"/>
<evidence type="ECO:0000256" key="1">
    <source>
        <dbReference type="SAM" id="Phobius"/>
    </source>
</evidence>
<dbReference type="Pfam" id="PF07963">
    <property type="entry name" value="N_methyl"/>
    <property type="match status" value="1"/>
</dbReference>
<evidence type="ECO:0008006" key="3">
    <source>
        <dbReference type="Google" id="ProtNLM"/>
    </source>
</evidence>
<dbReference type="InterPro" id="IPR012902">
    <property type="entry name" value="N_methyl_site"/>
</dbReference>
<organism evidence="2">
    <name type="scientific">marine sediment metagenome</name>
    <dbReference type="NCBI Taxonomy" id="412755"/>
    <lineage>
        <taxon>unclassified sequences</taxon>
        <taxon>metagenomes</taxon>
        <taxon>ecological metagenomes</taxon>
    </lineage>
</organism>
<dbReference type="Gene3D" id="3.30.700.10">
    <property type="entry name" value="Glycoprotein, Type 4 Pilin"/>
    <property type="match status" value="1"/>
</dbReference>
<keyword evidence="1" id="KW-0472">Membrane</keyword>